<evidence type="ECO:0000313" key="1">
    <source>
        <dbReference type="EMBL" id="SVB82475.1"/>
    </source>
</evidence>
<proteinExistence type="predicted"/>
<accession>A0A382H5R2</accession>
<organism evidence="1">
    <name type="scientific">marine metagenome</name>
    <dbReference type="NCBI Taxonomy" id="408172"/>
    <lineage>
        <taxon>unclassified sequences</taxon>
        <taxon>metagenomes</taxon>
        <taxon>ecological metagenomes</taxon>
    </lineage>
</organism>
<name>A0A382H5R2_9ZZZZ</name>
<dbReference type="EMBL" id="UINC01059258">
    <property type="protein sequence ID" value="SVB82475.1"/>
    <property type="molecule type" value="Genomic_DNA"/>
</dbReference>
<dbReference type="AlphaFoldDB" id="A0A382H5R2"/>
<gene>
    <name evidence="1" type="ORF">METZ01_LOCUS235329</name>
</gene>
<protein>
    <submittedName>
        <fullName evidence="1">Uncharacterized protein</fullName>
    </submittedName>
</protein>
<sequence length="24" mass="2561">MPRGGRPAGPGRLLPLVVVYTAWP</sequence>
<reference evidence="1" key="1">
    <citation type="submission" date="2018-05" db="EMBL/GenBank/DDBJ databases">
        <authorList>
            <person name="Lanie J.A."/>
            <person name="Ng W.-L."/>
            <person name="Kazmierczak K.M."/>
            <person name="Andrzejewski T.M."/>
            <person name="Davidsen T.M."/>
            <person name="Wayne K.J."/>
            <person name="Tettelin H."/>
            <person name="Glass J.I."/>
            <person name="Rusch D."/>
            <person name="Podicherti R."/>
            <person name="Tsui H.-C.T."/>
            <person name="Winkler M.E."/>
        </authorList>
    </citation>
    <scope>NUCLEOTIDE SEQUENCE</scope>
</reference>